<dbReference type="EMBL" id="AVOT02037863">
    <property type="protein sequence ID" value="MBW0532605.1"/>
    <property type="molecule type" value="Genomic_DNA"/>
</dbReference>
<dbReference type="Proteomes" id="UP000765509">
    <property type="component" value="Unassembled WGS sequence"/>
</dbReference>
<evidence type="ECO:0000313" key="2">
    <source>
        <dbReference type="EMBL" id="MBW0532605.1"/>
    </source>
</evidence>
<feature type="compositionally biased region" description="Basic and acidic residues" evidence="1">
    <location>
        <begin position="25"/>
        <end position="44"/>
    </location>
</feature>
<comment type="caution">
    <text evidence="2">The sequence shown here is derived from an EMBL/GenBank/DDBJ whole genome shotgun (WGS) entry which is preliminary data.</text>
</comment>
<evidence type="ECO:0000256" key="1">
    <source>
        <dbReference type="SAM" id="MobiDB-lite"/>
    </source>
</evidence>
<evidence type="ECO:0000313" key="3">
    <source>
        <dbReference type="Proteomes" id="UP000765509"/>
    </source>
</evidence>
<organism evidence="2 3">
    <name type="scientific">Austropuccinia psidii MF-1</name>
    <dbReference type="NCBI Taxonomy" id="1389203"/>
    <lineage>
        <taxon>Eukaryota</taxon>
        <taxon>Fungi</taxon>
        <taxon>Dikarya</taxon>
        <taxon>Basidiomycota</taxon>
        <taxon>Pucciniomycotina</taxon>
        <taxon>Pucciniomycetes</taxon>
        <taxon>Pucciniales</taxon>
        <taxon>Sphaerophragmiaceae</taxon>
        <taxon>Austropuccinia</taxon>
    </lineage>
</organism>
<feature type="region of interest" description="Disordered" evidence="1">
    <location>
        <begin position="1"/>
        <end position="44"/>
    </location>
</feature>
<protein>
    <submittedName>
        <fullName evidence="2">Uncharacterized protein</fullName>
    </submittedName>
</protein>
<proteinExistence type="predicted"/>
<gene>
    <name evidence="2" type="ORF">O181_072320</name>
</gene>
<sequence>MGQKLHLGPRPPNEKGWFWLGGPEPPRKEKDTPRPKNKDKDLGIRDMEELAREANDGTIWPEAIKGQGRVRWPKCHRAPEGVKLAIKIWCGQLAPTWSQIGIAATPIEEGHSLWL</sequence>
<reference evidence="2" key="1">
    <citation type="submission" date="2021-03" db="EMBL/GenBank/DDBJ databases">
        <title>Draft genome sequence of rust myrtle Austropuccinia psidii MF-1, a brazilian biotype.</title>
        <authorList>
            <person name="Quecine M.C."/>
            <person name="Pachon D.M.R."/>
            <person name="Bonatelli M.L."/>
            <person name="Correr F.H."/>
            <person name="Franceschini L.M."/>
            <person name="Leite T.F."/>
            <person name="Margarido G.R.A."/>
            <person name="Almeida C.A."/>
            <person name="Ferrarezi J.A."/>
            <person name="Labate C.A."/>
        </authorList>
    </citation>
    <scope>NUCLEOTIDE SEQUENCE</scope>
    <source>
        <strain evidence="2">MF-1</strain>
    </source>
</reference>
<dbReference type="AlphaFoldDB" id="A0A9Q3F0C1"/>
<name>A0A9Q3F0C1_9BASI</name>
<accession>A0A9Q3F0C1</accession>
<keyword evidence="3" id="KW-1185">Reference proteome</keyword>